<dbReference type="KEGG" id="tps:THAPSDRAFT_11796"/>
<feature type="compositionally biased region" description="Acidic residues" evidence="1">
    <location>
        <begin position="1"/>
        <end position="10"/>
    </location>
</feature>
<dbReference type="AlphaFoldDB" id="B8CFK5"/>
<dbReference type="GeneID" id="7443881"/>
<accession>B8CFK5</accession>
<dbReference type="PaxDb" id="35128-Thaps11796"/>
<evidence type="ECO:0000256" key="1">
    <source>
        <dbReference type="SAM" id="MobiDB-lite"/>
    </source>
</evidence>
<feature type="compositionally biased region" description="Basic and acidic residues" evidence="1">
    <location>
        <begin position="16"/>
        <end position="26"/>
    </location>
</feature>
<organism evidence="2 3">
    <name type="scientific">Thalassiosira pseudonana</name>
    <name type="common">Marine diatom</name>
    <name type="synonym">Cyclotella nana</name>
    <dbReference type="NCBI Taxonomy" id="35128"/>
    <lineage>
        <taxon>Eukaryota</taxon>
        <taxon>Sar</taxon>
        <taxon>Stramenopiles</taxon>
        <taxon>Ochrophyta</taxon>
        <taxon>Bacillariophyta</taxon>
        <taxon>Coscinodiscophyceae</taxon>
        <taxon>Thalassiosirophycidae</taxon>
        <taxon>Thalassiosirales</taxon>
        <taxon>Thalassiosiraceae</taxon>
        <taxon>Thalassiosira</taxon>
    </lineage>
</organism>
<gene>
    <name evidence="2" type="ORF">THAPSDRAFT_11796</name>
</gene>
<dbReference type="RefSeq" id="XP_002294865.1">
    <property type="nucleotide sequence ID" value="XM_002294829.1"/>
</dbReference>
<name>B8CFK5_THAPS</name>
<dbReference type="Proteomes" id="UP000001449">
    <property type="component" value="Chromosome 22"/>
</dbReference>
<dbReference type="HOGENOM" id="CLU_1122019_0_0_1"/>
<protein>
    <submittedName>
        <fullName evidence="2">Uncharacterized protein</fullName>
    </submittedName>
</protein>
<keyword evidence="3" id="KW-1185">Reference proteome</keyword>
<dbReference type="InParanoid" id="B8CFK5"/>
<feature type="region of interest" description="Disordered" evidence="1">
    <location>
        <begin position="1"/>
        <end position="68"/>
    </location>
</feature>
<sequence>MKQEEEEGEVDVNLQEYKKRRDEARRSPYPSVIVEVQSTPPPDFGSRSPLAQDQQQQQEAPQMKIDADEGVTSEDVKRLEALFGMSAASKKADDAFYDALGDAFGKKQVEAQTPLSMAQHWVLANDPQFDEKTSTFTTSDTRHVDAAFEYCFNTLAMINDPSTPEPKRGQKSYIVLPNFLPTSATSFDRFAGQVSNIIRHMPNVSEKVLISTYQLEHCDGGTRSPVPIFVVTWKQMLWKVESNQLSGI</sequence>
<evidence type="ECO:0000313" key="3">
    <source>
        <dbReference type="Proteomes" id="UP000001449"/>
    </source>
</evidence>
<reference evidence="2 3" key="1">
    <citation type="journal article" date="2004" name="Science">
        <title>The genome of the diatom Thalassiosira pseudonana: ecology, evolution, and metabolism.</title>
        <authorList>
            <person name="Armbrust E.V."/>
            <person name="Berges J.A."/>
            <person name="Bowler C."/>
            <person name="Green B.R."/>
            <person name="Martinez D."/>
            <person name="Putnam N.H."/>
            <person name="Zhou S."/>
            <person name="Allen A.E."/>
            <person name="Apt K.E."/>
            <person name="Bechner M."/>
            <person name="Brzezinski M.A."/>
            <person name="Chaal B.K."/>
            <person name="Chiovitti A."/>
            <person name="Davis A.K."/>
            <person name="Demarest M.S."/>
            <person name="Detter J.C."/>
            <person name="Glavina T."/>
            <person name="Goodstein D."/>
            <person name="Hadi M.Z."/>
            <person name="Hellsten U."/>
            <person name="Hildebrand M."/>
            <person name="Jenkins B.D."/>
            <person name="Jurka J."/>
            <person name="Kapitonov V.V."/>
            <person name="Kroger N."/>
            <person name="Lau W.W."/>
            <person name="Lane T.W."/>
            <person name="Larimer F.W."/>
            <person name="Lippmeier J.C."/>
            <person name="Lucas S."/>
            <person name="Medina M."/>
            <person name="Montsant A."/>
            <person name="Obornik M."/>
            <person name="Parker M.S."/>
            <person name="Palenik B."/>
            <person name="Pazour G.J."/>
            <person name="Richardson P.M."/>
            <person name="Rynearson T.A."/>
            <person name="Saito M.A."/>
            <person name="Schwartz D.C."/>
            <person name="Thamatrakoln K."/>
            <person name="Valentin K."/>
            <person name="Vardi A."/>
            <person name="Wilkerson F.P."/>
            <person name="Rokhsar D.S."/>
        </authorList>
    </citation>
    <scope>NUCLEOTIDE SEQUENCE [LARGE SCALE GENOMIC DNA]</scope>
    <source>
        <strain evidence="2 3">CCMP1335</strain>
    </source>
</reference>
<dbReference type="eggNOG" id="ENOG502SIUT">
    <property type="taxonomic scope" value="Eukaryota"/>
</dbReference>
<dbReference type="EMBL" id="CM000653">
    <property type="protein sequence ID" value="EED87645.1"/>
    <property type="molecule type" value="Genomic_DNA"/>
</dbReference>
<proteinExistence type="predicted"/>
<reference evidence="2 3" key="2">
    <citation type="journal article" date="2008" name="Nature">
        <title>The Phaeodactylum genome reveals the evolutionary history of diatom genomes.</title>
        <authorList>
            <person name="Bowler C."/>
            <person name="Allen A.E."/>
            <person name="Badger J.H."/>
            <person name="Grimwood J."/>
            <person name="Jabbari K."/>
            <person name="Kuo A."/>
            <person name="Maheswari U."/>
            <person name="Martens C."/>
            <person name="Maumus F."/>
            <person name="Otillar R.P."/>
            <person name="Rayko E."/>
            <person name="Salamov A."/>
            <person name="Vandepoele K."/>
            <person name="Beszteri B."/>
            <person name="Gruber A."/>
            <person name="Heijde M."/>
            <person name="Katinka M."/>
            <person name="Mock T."/>
            <person name="Valentin K."/>
            <person name="Verret F."/>
            <person name="Berges J.A."/>
            <person name="Brownlee C."/>
            <person name="Cadoret J.P."/>
            <person name="Chiovitti A."/>
            <person name="Choi C.J."/>
            <person name="Coesel S."/>
            <person name="De Martino A."/>
            <person name="Detter J.C."/>
            <person name="Durkin C."/>
            <person name="Falciatore A."/>
            <person name="Fournet J."/>
            <person name="Haruta M."/>
            <person name="Huysman M.J."/>
            <person name="Jenkins B.D."/>
            <person name="Jiroutova K."/>
            <person name="Jorgensen R.E."/>
            <person name="Joubert Y."/>
            <person name="Kaplan A."/>
            <person name="Kroger N."/>
            <person name="Kroth P.G."/>
            <person name="La Roche J."/>
            <person name="Lindquist E."/>
            <person name="Lommer M."/>
            <person name="Martin-Jezequel V."/>
            <person name="Lopez P.J."/>
            <person name="Lucas S."/>
            <person name="Mangogna M."/>
            <person name="McGinnis K."/>
            <person name="Medlin L.K."/>
            <person name="Montsant A."/>
            <person name="Oudot-Le Secq M.P."/>
            <person name="Napoli C."/>
            <person name="Obornik M."/>
            <person name="Parker M.S."/>
            <person name="Petit J.L."/>
            <person name="Porcel B.M."/>
            <person name="Poulsen N."/>
            <person name="Robison M."/>
            <person name="Rychlewski L."/>
            <person name="Rynearson T.A."/>
            <person name="Schmutz J."/>
            <person name="Shapiro H."/>
            <person name="Siaut M."/>
            <person name="Stanley M."/>
            <person name="Sussman M.R."/>
            <person name="Taylor A.R."/>
            <person name="Vardi A."/>
            <person name="von Dassow P."/>
            <person name="Vyverman W."/>
            <person name="Willis A."/>
            <person name="Wyrwicz L.S."/>
            <person name="Rokhsar D.S."/>
            <person name="Weissenbach J."/>
            <person name="Armbrust E.V."/>
            <person name="Green B.R."/>
            <person name="Van de Peer Y."/>
            <person name="Grigoriev I.V."/>
        </authorList>
    </citation>
    <scope>NUCLEOTIDE SEQUENCE [LARGE SCALE GENOMIC DNA]</scope>
    <source>
        <strain evidence="2 3">CCMP1335</strain>
    </source>
</reference>
<evidence type="ECO:0000313" key="2">
    <source>
        <dbReference type="EMBL" id="EED87645.1"/>
    </source>
</evidence>